<accession>A0A423WIB8</accession>
<dbReference type="InParanoid" id="A0A423WIB8"/>
<dbReference type="PANTHER" id="PTHR47829">
    <property type="entry name" value="HYDROLASE, PUTATIVE (AFU_ORTHOLOGUE AFUA_1G12880)-RELATED"/>
    <property type="match status" value="1"/>
</dbReference>
<evidence type="ECO:0000313" key="2">
    <source>
        <dbReference type="Proteomes" id="UP000285146"/>
    </source>
</evidence>
<dbReference type="STRING" id="1230097.A0A423WIB8"/>
<name>A0A423WIB8_9PEZI</name>
<keyword evidence="2" id="KW-1185">Reference proteome</keyword>
<reference evidence="1 2" key="1">
    <citation type="submission" date="2015-09" db="EMBL/GenBank/DDBJ databases">
        <title>Host preference determinants of Valsa canker pathogens revealed by comparative genomics.</title>
        <authorList>
            <person name="Yin Z."/>
            <person name="Huang L."/>
        </authorList>
    </citation>
    <scope>NUCLEOTIDE SEQUENCE [LARGE SCALE GENOMIC DNA]</scope>
    <source>
        <strain evidence="1 2">SXYLt</strain>
    </source>
</reference>
<dbReference type="InterPro" id="IPR052898">
    <property type="entry name" value="ACAD10-like"/>
</dbReference>
<evidence type="ECO:0000313" key="1">
    <source>
        <dbReference type="EMBL" id="ROW03161.1"/>
    </source>
</evidence>
<comment type="caution">
    <text evidence="1">The sequence shown here is derived from an EMBL/GenBank/DDBJ whole genome shotgun (WGS) entry which is preliminary data.</text>
</comment>
<dbReference type="EMBL" id="LKEB01000050">
    <property type="protein sequence ID" value="ROW03161.1"/>
    <property type="molecule type" value="Genomic_DNA"/>
</dbReference>
<proteinExistence type="predicted"/>
<protein>
    <submittedName>
        <fullName evidence="1">Uncharacterized protein</fullName>
    </submittedName>
</protein>
<dbReference type="SFLD" id="SFLDG01129">
    <property type="entry name" value="C1.5:_HAD__Beta-PGM__Phosphata"/>
    <property type="match status" value="1"/>
</dbReference>
<sequence>MAGLLDEHPVEYILEGIDVVMKTRTQTQPRVILFDIGGVVVVSPFQAILDYELRLGIPAGWINFSISKTAPDGYWHRLETGSIPLNDAFYQGFSKDLSNPDLWIAFYESQSAKDPRLPRKIPPVPEIDAEWLFHDMMTSAVHPDPWMFPALQTLKSSGKYILAALSNTVIFPPGHKLHRPDVVADPIRSIFDCFISSAHVGLRKPDPRIYQLALREVDKFARDNAGSPRGRRLGWEQGIRPGDILFLDDIGQNLKAGREAGFRTIKVDLGRAFEAVAELESITGLPLAGDHPKMPIKPRESVDLAKL</sequence>
<dbReference type="Gene3D" id="1.10.150.240">
    <property type="entry name" value="Putative phosphatase, domain 2"/>
    <property type="match status" value="1"/>
</dbReference>
<dbReference type="SFLD" id="SFLDS00003">
    <property type="entry name" value="Haloacid_Dehalogenase"/>
    <property type="match status" value="1"/>
</dbReference>
<dbReference type="InterPro" id="IPR023214">
    <property type="entry name" value="HAD_sf"/>
</dbReference>
<dbReference type="InterPro" id="IPR036412">
    <property type="entry name" value="HAD-like_sf"/>
</dbReference>
<dbReference type="PANTHER" id="PTHR47829:SF1">
    <property type="entry name" value="HAD FAMILY PHOSPHATASE"/>
    <property type="match status" value="1"/>
</dbReference>
<dbReference type="InterPro" id="IPR023198">
    <property type="entry name" value="PGP-like_dom2"/>
</dbReference>
<dbReference type="SUPFAM" id="SSF56784">
    <property type="entry name" value="HAD-like"/>
    <property type="match status" value="1"/>
</dbReference>
<dbReference type="Pfam" id="PF00702">
    <property type="entry name" value="Hydrolase"/>
    <property type="match status" value="1"/>
</dbReference>
<gene>
    <name evidence="1" type="ORF">VPNG_08122</name>
</gene>
<dbReference type="OrthoDB" id="1694274at2759"/>
<dbReference type="AlphaFoldDB" id="A0A423WIB8"/>
<dbReference type="Proteomes" id="UP000285146">
    <property type="component" value="Unassembled WGS sequence"/>
</dbReference>
<dbReference type="Gene3D" id="3.40.50.1000">
    <property type="entry name" value="HAD superfamily/HAD-like"/>
    <property type="match status" value="1"/>
</dbReference>
<organism evidence="1 2">
    <name type="scientific">Cytospora leucostoma</name>
    <dbReference type="NCBI Taxonomy" id="1230097"/>
    <lineage>
        <taxon>Eukaryota</taxon>
        <taxon>Fungi</taxon>
        <taxon>Dikarya</taxon>
        <taxon>Ascomycota</taxon>
        <taxon>Pezizomycotina</taxon>
        <taxon>Sordariomycetes</taxon>
        <taxon>Sordariomycetidae</taxon>
        <taxon>Diaporthales</taxon>
        <taxon>Cytosporaceae</taxon>
        <taxon>Cytospora</taxon>
    </lineage>
</organism>
<dbReference type="CDD" id="cd02603">
    <property type="entry name" value="HAD_sEH-N_like"/>
    <property type="match status" value="1"/>
</dbReference>